<evidence type="ECO:0000256" key="1">
    <source>
        <dbReference type="ARBA" id="ARBA00001917"/>
    </source>
</evidence>
<gene>
    <name evidence="5" type="ORF">SAMN02746091_02641</name>
</gene>
<evidence type="ECO:0000259" key="4">
    <source>
        <dbReference type="SMART" id="SM00903"/>
    </source>
</evidence>
<accession>A0A1M5C3I8</accession>
<dbReference type="GO" id="GO:0016646">
    <property type="term" value="F:oxidoreductase activity, acting on the CH-NH group of donors, NAD or NADP as acceptor"/>
    <property type="evidence" value="ECO:0007669"/>
    <property type="project" value="UniProtKB-ARBA"/>
</dbReference>
<keyword evidence="6" id="KW-1185">Reference proteome</keyword>
<dbReference type="InterPro" id="IPR002563">
    <property type="entry name" value="Flavin_Rdtase-like_dom"/>
</dbReference>
<dbReference type="PANTHER" id="PTHR43567">
    <property type="entry name" value="FLAVOREDOXIN-RELATED-RELATED"/>
    <property type="match status" value="1"/>
</dbReference>
<dbReference type="GO" id="GO:0010181">
    <property type="term" value="F:FMN binding"/>
    <property type="evidence" value="ECO:0007669"/>
    <property type="project" value="InterPro"/>
</dbReference>
<comment type="cofactor">
    <cofactor evidence="1">
        <name>FMN</name>
        <dbReference type="ChEBI" id="CHEBI:58210"/>
    </cofactor>
</comment>
<protein>
    <submittedName>
        <fullName evidence="5">NADH-FMN oxidoreductase RutF, flavin reductase (DIM6/NTAB) family</fullName>
    </submittedName>
</protein>
<dbReference type="InterPro" id="IPR052174">
    <property type="entry name" value="Flavoredoxin"/>
</dbReference>
<dbReference type="SMART" id="SM00903">
    <property type="entry name" value="Flavin_Reduct"/>
    <property type="match status" value="1"/>
</dbReference>
<evidence type="ECO:0000256" key="2">
    <source>
        <dbReference type="ARBA" id="ARBA00022630"/>
    </source>
</evidence>
<dbReference type="Pfam" id="PF01613">
    <property type="entry name" value="Flavin_Reduct"/>
    <property type="match status" value="1"/>
</dbReference>
<dbReference type="Gene3D" id="2.30.110.10">
    <property type="entry name" value="Electron Transport, Fmn-binding Protein, Chain A"/>
    <property type="match status" value="1"/>
</dbReference>
<evidence type="ECO:0000256" key="3">
    <source>
        <dbReference type="ARBA" id="ARBA00038054"/>
    </source>
</evidence>
<dbReference type="SUPFAM" id="SSF50475">
    <property type="entry name" value="FMN-binding split barrel"/>
    <property type="match status" value="1"/>
</dbReference>
<dbReference type="PANTHER" id="PTHR43567:SF1">
    <property type="entry name" value="FLAVOREDOXIN"/>
    <property type="match status" value="1"/>
</dbReference>
<proteinExistence type="inferred from homology"/>
<dbReference type="EMBL" id="FQVG01000096">
    <property type="protein sequence ID" value="SHF49344.1"/>
    <property type="molecule type" value="Genomic_DNA"/>
</dbReference>
<sequence length="185" mass="20796">MHKNLGAIVGLYPTPVTIVGTEINGRVNWINIAHIGIIGVDKMLISMNKIHYSNEGIKQNKTLSINIISEDMLIEADYVGIVSGAKVSKEDVFKYFKGELEGAPLIESAPVCMECEVVDNYETNTHDNFIVKPVNTYVKEEVLNEKGKIDYTKVKPVLFEMPNRQYLNIGSVIGKCWKEGEKYKK</sequence>
<organism evidence="5 6">
    <name type="scientific">Caloramator proteoclasticus DSM 10124</name>
    <dbReference type="NCBI Taxonomy" id="1121262"/>
    <lineage>
        <taxon>Bacteria</taxon>
        <taxon>Bacillati</taxon>
        <taxon>Bacillota</taxon>
        <taxon>Clostridia</taxon>
        <taxon>Eubacteriales</taxon>
        <taxon>Clostridiaceae</taxon>
        <taxon>Caloramator</taxon>
    </lineage>
</organism>
<keyword evidence="2" id="KW-0285">Flavoprotein</keyword>
<evidence type="ECO:0000313" key="6">
    <source>
        <dbReference type="Proteomes" id="UP000184423"/>
    </source>
</evidence>
<reference evidence="6" key="1">
    <citation type="submission" date="2016-11" db="EMBL/GenBank/DDBJ databases">
        <authorList>
            <person name="Varghese N."/>
            <person name="Submissions S."/>
        </authorList>
    </citation>
    <scope>NUCLEOTIDE SEQUENCE [LARGE SCALE GENOMIC DNA]</scope>
    <source>
        <strain evidence="6">DSM 10124</strain>
    </source>
</reference>
<dbReference type="RefSeq" id="WP_027309421.1">
    <property type="nucleotide sequence ID" value="NZ_FQVG01000096.1"/>
</dbReference>
<feature type="domain" description="Flavin reductase like" evidence="4">
    <location>
        <begin position="9"/>
        <end position="152"/>
    </location>
</feature>
<name>A0A1M5C3I8_9CLOT</name>
<dbReference type="Proteomes" id="UP000184423">
    <property type="component" value="Unassembled WGS sequence"/>
</dbReference>
<comment type="similarity">
    <text evidence="3">Belongs to the flavoredoxin family.</text>
</comment>
<dbReference type="AlphaFoldDB" id="A0A1M5C3I8"/>
<dbReference type="InterPro" id="IPR012349">
    <property type="entry name" value="Split_barrel_FMN-bd"/>
</dbReference>
<evidence type="ECO:0000313" key="5">
    <source>
        <dbReference type="EMBL" id="SHF49344.1"/>
    </source>
</evidence>